<dbReference type="InterPro" id="IPR050266">
    <property type="entry name" value="AB_hydrolase_sf"/>
</dbReference>
<evidence type="ECO:0000259" key="3">
    <source>
        <dbReference type="Pfam" id="PF00561"/>
    </source>
</evidence>
<dbReference type="InterPro" id="IPR029058">
    <property type="entry name" value="AB_hydrolase_fold"/>
</dbReference>
<dbReference type="SUPFAM" id="SSF53474">
    <property type="entry name" value="alpha/beta-Hydrolases"/>
    <property type="match status" value="1"/>
</dbReference>
<dbReference type="EMBL" id="UINC01040962">
    <property type="protein sequence ID" value="SVB41566.1"/>
    <property type="molecule type" value="Genomic_DNA"/>
</dbReference>
<reference evidence="4" key="1">
    <citation type="submission" date="2018-05" db="EMBL/GenBank/DDBJ databases">
        <authorList>
            <person name="Lanie J.A."/>
            <person name="Ng W.-L."/>
            <person name="Kazmierczak K.M."/>
            <person name="Andrzejewski T.M."/>
            <person name="Davidsen T.M."/>
            <person name="Wayne K.J."/>
            <person name="Tettelin H."/>
            <person name="Glass J.I."/>
            <person name="Rusch D."/>
            <person name="Podicherti R."/>
            <person name="Tsui H.-C.T."/>
            <person name="Winkler M.E."/>
        </authorList>
    </citation>
    <scope>NUCLEOTIDE SEQUENCE</scope>
</reference>
<dbReference type="InterPro" id="IPR000073">
    <property type="entry name" value="AB_hydrolase_1"/>
</dbReference>
<feature type="region of interest" description="Disordered" evidence="2">
    <location>
        <begin position="182"/>
        <end position="208"/>
    </location>
</feature>
<accession>A0A382DSU9</accession>
<keyword evidence="1" id="KW-0378">Hydrolase</keyword>
<evidence type="ECO:0000256" key="1">
    <source>
        <dbReference type="ARBA" id="ARBA00022801"/>
    </source>
</evidence>
<evidence type="ECO:0000256" key="2">
    <source>
        <dbReference type="SAM" id="MobiDB-lite"/>
    </source>
</evidence>
<evidence type="ECO:0000313" key="4">
    <source>
        <dbReference type="EMBL" id="SVB41566.1"/>
    </source>
</evidence>
<feature type="domain" description="AB hydrolase-1" evidence="3">
    <location>
        <begin position="50"/>
        <end position="263"/>
    </location>
</feature>
<dbReference type="GO" id="GO:0016787">
    <property type="term" value="F:hydrolase activity"/>
    <property type="evidence" value="ECO:0007669"/>
    <property type="project" value="UniProtKB-KW"/>
</dbReference>
<dbReference type="PANTHER" id="PTHR43798:SF31">
    <property type="entry name" value="AB HYDROLASE SUPERFAMILY PROTEIN YCLE"/>
    <property type="match status" value="1"/>
</dbReference>
<protein>
    <recommendedName>
        <fullName evidence="3">AB hydrolase-1 domain-containing protein</fullName>
    </recommendedName>
</protein>
<dbReference type="Gene3D" id="3.40.50.1820">
    <property type="entry name" value="alpha/beta hydrolase"/>
    <property type="match status" value="1"/>
</dbReference>
<dbReference type="Pfam" id="PF00561">
    <property type="entry name" value="Abhydrolase_1"/>
    <property type="match status" value="1"/>
</dbReference>
<proteinExistence type="predicted"/>
<organism evidence="4">
    <name type="scientific">marine metagenome</name>
    <dbReference type="NCBI Taxonomy" id="408172"/>
    <lineage>
        <taxon>unclassified sequences</taxon>
        <taxon>metagenomes</taxon>
        <taxon>ecological metagenomes</taxon>
    </lineage>
</organism>
<name>A0A382DSU9_9ZZZZ</name>
<dbReference type="GO" id="GO:0016020">
    <property type="term" value="C:membrane"/>
    <property type="evidence" value="ECO:0007669"/>
    <property type="project" value="TreeGrafter"/>
</dbReference>
<dbReference type="AlphaFoldDB" id="A0A382DSU9"/>
<sequence>MLRWTAFFFYITLLLGTTWVQAEEPTHNYFTASDGVNIHYMLLGDSGSYVVLIHGYTGSAEGNWFRNGIAEALSANHRVVAIDCRNHGQSDKPTPRGFGIPSDVLELMDHLKIEKAHIHGYSMGGAITGQLLASNPERFITAAFGGSGIRESDPSWAAKIPADKEGRDPDESEVSRALRIRSAMDNGMTHAEAEKAASSPRRPIMDSATSSQLTALRRRWALQIDLTKITIPVLAINGEYDRPISKTHRMSRELPNFTNVVLPGKSHLTAIVGGYMPDQYRESLVDFINLNDLE</sequence>
<gene>
    <name evidence="4" type="ORF">METZ01_LOCUS194420</name>
</gene>
<dbReference type="PANTHER" id="PTHR43798">
    <property type="entry name" value="MONOACYLGLYCEROL LIPASE"/>
    <property type="match status" value="1"/>
</dbReference>